<evidence type="ECO:0008006" key="5">
    <source>
        <dbReference type="Google" id="ProtNLM"/>
    </source>
</evidence>
<evidence type="ECO:0000256" key="1">
    <source>
        <dbReference type="SAM" id="Phobius"/>
    </source>
</evidence>
<gene>
    <name evidence="3" type="ORF">OXX778_LOCUS9477</name>
</gene>
<accession>A0A813X9L2</accession>
<keyword evidence="1" id="KW-1133">Transmembrane helix</keyword>
<feature type="signal peptide" evidence="2">
    <location>
        <begin position="1"/>
        <end position="20"/>
    </location>
</feature>
<organism evidence="3 4">
    <name type="scientific">Brachionus calyciflorus</name>
    <dbReference type="NCBI Taxonomy" id="104777"/>
    <lineage>
        <taxon>Eukaryota</taxon>
        <taxon>Metazoa</taxon>
        <taxon>Spiralia</taxon>
        <taxon>Gnathifera</taxon>
        <taxon>Rotifera</taxon>
        <taxon>Eurotatoria</taxon>
        <taxon>Monogononta</taxon>
        <taxon>Pseudotrocha</taxon>
        <taxon>Ploima</taxon>
        <taxon>Brachionidae</taxon>
        <taxon>Brachionus</taxon>
    </lineage>
</organism>
<keyword evidence="1" id="KW-0472">Membrane</keyword>
<keyword evidence="1" id="KW-0812">Transmembrane</keyword>
<name>A0A813X9L2_9BILA</name>
<evidence type="ECO:0000256" key="2">
    <source>
        <dbReference type="SAM" id="SignalP"/>
    </source>
</evidence>
<feature type="transmembrane region" description="Helical" evidence="1">
    <location>
        <begin position="408"/>
        <end position="438"/>
    </location>
</feature>
<evidence type="ECO:0000313" key="3">
    <source>
        <dbReference type="EMBL" id="CAF0861731.1"/>
    </source>
</evidence>
<evidence type="ECO:0000313" key="4">
    <source>
        <dbReference type="Proteomes" id="UP000663879"/>
    </source>
</evidence>
<dbReference type="AlphaFoldDB" id="A0A813X9L2"/>
<reference evidence="3" key="1">
    <citation type="submission" date="2021-02" db="EMBL/GenBank/DDBJ databases">
        <authorList>
            <person name="Nowell W R."/>
        </authorList>
    </citation>
    <scope>NUCLEOTIDE SEQUENCE</scope>
    <source>
        <strain evidence="3">Ploen Becks lab</strain>
    </source>
</reference>
<dbReference type="Proteomes" id="UP000663879">
    <property type="component" value="Unassembled WGS sequence"/>
</dbReference>
<proteinExistence type="predicted"/>
<comment type="caution">
    <text evidence="3">The sequence shown here is derived from an EMBL/GenBank/DDBJ whole genome shotgun (WGS) entry which is preliminary data.</text>
</comment>
<keyword evidence="4" id="KW-1185">Reference proteome</keyword>
<sequence length="482" mass="56299">MRNYFYLALITLVLASSVNCFFDEDVNNYSKREYCIEASSCVRNHEYHICDCPDADINHYDDYHIDINLKLFCEEIPCKNCKEIMRSLNYAFECQCNNTKQYFYCKIQTWMDPIEDNLTNNSLFANNDRETNIESTTTISQFPINETIVLRNSTKLAFIFLYFIASSVKCIDEDIKYLTGAYCIDTDSCDRNGDSRVCECPDADRDHFEDYDNLKLFCSETTCKNCKDIDYSFIYGSAVECDCKNGKRKYYCKRSKIAPWMNPNTNSSIFFYGLVNNDHEKKIENITTFSKLLTNKTILIQNSTKNKEEYIWHENSYGQIIIENKNNRDVKVEKTCVLNGNVNLCDCQTNFRNLLKNCDNSYLFCDRESSCRDCEENFYPEHGFGYKCKCNGIKKDFICKDQAELIEALVLIIQAIFIFIFWSLIVCCCACCIGYFTIKGCKNTITKFFKSDSRVINLYQMVPNDQSRTVYSNRNKLELNEV</sequence>
<feature type="chain" id="PRO_5032392967" description="EGF-like domain-containing protein" evidence="2">
    <location>
        <begin position="21"/>
        <end position="482"/>
    </location>
</feature>
<dbReference type="EMBL" id="CAJNOC010001401">
    <property type="protein sequence ID" value="CAF0861731.1"/>
    <property type="molecule type" value="Genomic_DNA"/>
</dbReference>
<keyword evidence="2" id="KW-0732">Signal</keyword>
<protein>
    <recommendedName>
        <fullName evidence="5">EGF-like domain-containing protein</fullName>
    </recommendedName>
</protein>